<feature type="compositionally biased region" description="Basic and acidic residues" evidence="3">
    <location>
        <begin position="186"/>
        <end position="195"/>
    </location>
</feature>
<feature type="domain" description="PROP1-like PPR" evidence="4">
    <location>
        <begin position="698"/>
        <end position="840"/>
    </location>
</feature>
<evidence type="ECO:0000256" key="3">
    <source>
        <dbReference type="SAM" id="MobiDB-lite"/>
    </source>
</evidence>
<dbReference type="InterPro" id="IPR053303">
    <property type="entry name" value="Chloroplast_PPR"/>
</dbReference>
<organism evidence="5 6">
    <name type="scientific">Riccia sorocarpa</name>
    <dbReference type="NCBI Taxonomy" id="122646"/>
    <lineage>
        <taxon>Eukaryota</taxon>
        <taxon>Viridiplantae</taxon>
        <taxon>Streptophyta</taxon>
        <taxon>Embryophyta</taxon>
        <taxon>Marchantiophyta</taxon>
        <taxon>Marchantiopsida</taxon>
        <taxon>Marchantiidae</taxon>
        <taxon>Marchantiales</taxon>
        <taxon>Ricciaceae</taxon>
        <taxon>Riccia</taxon>
    </lineage>
</organism>
<reference evidence="5 6" key="1">
    <citation type="submission" date="2024-09" db="EMBL/GenBank/DDBJ databases">
        <title>Chromosome-scale assembly of Riccia sorocarpa.</title>
        <authorList>
            <person name="Paukszto L."/>
        </authorList>
    </citation>
    <scope>NUCLEOTIDE SEQUENCE [LARGE SCALE GENOMIC DNA]</scope>
    <source>
        <strain evidence="5">LP-2024</strain>
        <tissue evidence="5">Aerial parts of the thallus</tissue>
    </source>
</reference>
<name>A0ABD3HW50_9MARC</name>
<feature type="region of interest" description="Disordered" evidence="3">
    <location>
        <begin position="334"/>
        <end position="372"/>
    </location>
</feature>
<evidence type="ECO:0000313" key="6">
    <source>
        <dbReference type="Proteomes" id="UP001633002"/>
    </source>
</evidence>
<accession>A0ABD3HW50</accession>
<keyword evidence="6" id="KW-1185">Reference proteome</keyword>
<dbReference type="Pfam" id="PF13041">
    <property type="entry name" value="PPR_2"/>
    <property type="match status" value="1"/>
</dbReference>
<feature type="compositionally biased region" description="Polar residues" evidence="3">
    <location>
        <begin position="434"/>
        <end position="454"/>
    </location>
</feature>
<evidence type="ECO:0000256" key="2">
    <source>
        <dbReference type="PROSITE-ProRule" id="PRU00708"/>
    </source>
</evidence>
<feature type="region of interest" description="Disordered" evidence="3">
    <location>
        <begin position="151"/>
        <end position="195"/>
    </location>
</feature>
<feature type="compositionally biased region" description="Polar residues" evidence="3">
    <location>
        <begin position="412"/>
        <end position="422"/>
    </location>
</feature>
<sequence>MDASRFQGLAVRPACNIIGCSHEKSQLFPGHGLQKFMPGLVVHRGRKFRDRGTVVVRASITADVAAVAVAAATVLPICWLYVNRNKSSPTPASASFSPPVSNSVDSAQIAATISKSSTVLAEPAILSTPKLGDGSSYTATIEEFTEVLTDLSPEDWSSDEETESVHDENRLNSGSSASTPESTFDEPSRDKSDSTGEIVLKHEAEIILSSSTLETFPIDSTRDHRLNLDSSELNGKHVISKGEHEETGVLEDVSNAEGKREVADILSLQLTELADLQTPSDGTTGIPDPAEAEQPESINHDDANFPLTGNSNNGGSIARTTIELVSTEDEIQETHLDTKENTRGASLGDDTTEVTVPDSSVHAADQLPSLPEENVDVVTSGGSELNARLHSIIERELTNIEEKRAELEKSLKSSSNVDTRSVNGKAKARRQRAPSKSPTDSTRVSTKRGTSSLRDQLETGDVSRERPLRLSEILPLEESTDPDVCLKTYRALLRSGRLLDCLSLLEEMDKVHILDTSKIIHSKFFKTCQAKRAVKEAFRFFRLIGKPTLSTYNMLISVCREARDVDGGLRALSAAEKSGHKPDTILYTSLISTCAKAGKLDIAFKVFHEMEAKGVAANIQTYGSLIDGCARAGQIAKAFGVYGIMLSKPNLKADLAIFNTLINACGRTGAIERAFDVLADLKSEPYFLIPNHVTYGALISACARAAQVDRAFEVYHSMRQAKKGTPECYTAVVHACSHTGDLARARTVLEDLKTDGIKPDEIFFSALIDVAGHASDVDGAFQILDEMKHFGLTPKSTTYSAVMGMCSNTGNWERGLKVYEDVRSAGFALTTSTFNALITALTDAKELQKAFAVLEEMKAAGVMPDQITYSILLAACETYDEPDRAFNLYTNAMADGVLPNQAMCDSIIGICYTCLRKRLRAPEYTSSIGLISGSALGAPYQQWTTWALSVYRQTLAAGVTPTIGSLSLLLGCLRTEETRPEKGLFDDTFFSHYDSVKDLPASILDGNGLYDPRALGLFEEAASMGIVPRFNYTAGPMTLNAETMPSYVAEVSLLSLLRGLRHRHSIGAQLFPVTILHFVEKKQTLTATNEIKELSISGRSGQVMAALLRRLKIHYTGHESSGKLKISVASIRKWLKPTARSHLAFGSQPSPGLRPLGRSSMVAKGIAEQQRDIRFGDFSGNARNMDFRSSNPSTDHYLRQISQVRDWEFRDDNFEAEHNHFPRSSTRHTSRVNGVKRPQSLSVKAVNETSRKPRP</sequence>
<dbReference type="Pfam" id="PF17177">
    <property type="entry name" value="PPR_long"/>
    <property type="match status" value="1"/>
</dbReference>
<keyword evidence="1" id="KW-0677">Repeat</keyword>
<dbReference type="Pfam" id="PF01535">
    <property type="entry name" value="PPR"/>
    <property type="match status" value="1"/>
</dbReference>
<feature type="repeat" description="PPR" evidence="2">
    <location>
        <begin position="583"/>
        <end position="617"/>
    </location>
</feature>
<gene>
    <name evidence="5" type="ORF">R1sor_008640</name>
</gene>
<protein>
    <recommendedName>
        <fullName evidence="4">PROP1-like PPR domain-containing protein</fullName>
    </recommendedName>
</protein>
<feature type="compositionally biased region" description="Acidic residues" evidence="3">
    <location>
        <begin position="152"/>
        <end position="162"/>
    </location>
</feature>
<feature type="repeat" description="PPR" evidence="2">
    <location>
        <begin position="548"/>
        <end position="582"/>
    </location>
</feature>
<feature type="compositionally biased region" description="Polar residues" evidence="3">
    <location>
        <begin position="307"/>
        <end position="316"/>
    </location>
</feature>
<dbReference type="InterPro" id="IPR002885">
    <property type="entry name" value="PPR_rpt"/>
</dbReference>
<proteinExistence type="predicted"/>
<dbReference type="PANTHER" id="PTHR47935:SF1">
    <property type="entry name" value="PENTATRICOPEPTIDE REPEAT-CONTAINING PROTEIN MRL1, CHLOROPLASTIC"/>
    <property type="match status" value="1"/>
</dbReference>
<dbReference type="EMBL" id="JBJQOH010000003">
    <property type="protein sequence ID" value="KAL3694989.1"/>
    <property type="molecule type" value="Genomic_DNA"/>
</dbReference>
<dbReference type="NCBIfam" id="TIGR00756">
    <property type="entry name" value="PPR"/>
    <property type="match status" value="8"/>
</dbReference>
<feature type="region of interest" description="Disordered" evidence="3">
    <location>
        <begin position="408"/>
        <end position="462"/>
    </location>
</feature>
<evidence type="ECO:0000259" key="4">
    <source>
        <dbReference type="Pfam" id="PF17177"/>
    </source>
</evidence>
<dbReference type="PANTHER" id="PTHR47935">
    <property type="entry name" value="PENTATRICOPEPTIDE REPEAT-CONTAINING PROTEIN MRL1, CHLOROPLASTIC"/>
    <property type="match status" value="1"/>
</dbReference>
<dbReference type="InterPro" id="IPR011990">
    <property type="entry name" value="TPR-like_helical_dom_sf"/>
</dbReference>
<feature type="repeat" description="PPR" evidence="2">
    <location>
        <begin position="865"/>
        <end position="899"/>
    </location>
</feature>
<comment type="caution">
    <text evidence="5">The sequence shown here is derived from an EMBL/GenBank/DDBJ whole genome shotgun (WGS) entry which is preliminary data.</text>
</comment>
<feature type="region of interest" description="Disordered" evidence="3">
    <location>
        <begin position="277"/>
        <end position="316"/>
    </location>
</feature>
<evidence type="ECO:0000313" key="5">
    <source>
        <dbReference type="EMBL" id="KAL3694989.1"/>
    </source>
</evidence>
<dbReference type="PROSITE" id="PS51375">
    <property type="entry name" value="PPR"/>
    <property type="match status" value="10"/>
</dbReference>
<feature type="repeat" description="PPR" evidence="2">
    <location>
        <begin position="618"/>
        <end position="648"/>
    </location>
</feature>
<feature type="compositionally biased region" description="Polar residues" evidence="3">
    <location>
        <begin position="171"/>
        <end position="182"/>
    </location>
</feature>
<feature type="repeat" description="PPR" evidence="2">
    <location>
        <begin position="725"/>
        <end position="759"/>
    </location>
</feature>
<dbReference type="Gene3D" id="1.25.40.10">
    <property type="entry name" value="Tetratricopeptide repeat domain"/>
    <property type="match status" value="3"/>
</dbReference>
<feature type="repeat" description="PPR" evidence="2">
    <location>
        <begin position="654"/>
        <end position="688"/>
    </location>
</feature>
<feature type="repeat" description="PPR" evidence="2">
    <location>
        <begin position="691"/>
        <end position="721"/>
    </location>
</feature>
<feature type="repeat" description="PPR" evidence="2">
    <location>
        <begin position="830"/>
        <end position="864"/>
    </location>
</feature>
<feature type="repeat" description="PPR" evidence="2">
    <location>
        <begin position="760"/>
        <end position="794"/>
    </location>
</feature>
<evidence type="ECO:0000256" key="1">
    <source>
        <dbReference type="ARBA" id="ARBA00022737"/>
    </source>
</evidence>
<feature type="region of interest" description="Disordered" evidence="3">
    <location>
        <begin position="1218"/>
        <end position="1255"/>
    </location>
</feature>
<feature type="repeat" description="PPR" evidence="2">
    <location>
        <begin position="795"/>
        <end position="829"/>
    </location>
</feature>
<dbReference type="InterPro" id="IPR033443">
    <property type="entry name" value="PROP1-like_PPR_dom"/>
</dbReference>
<dbReference type="AlphaFoldDB" id="A0ABD3HW50"/>
<dbReference type="Proteomes" id="UP001633002">
    <property type="component" value="Unassembled WGS sequence"/>
</dbReference>